<protein>
    <recommendedName>
        <fullName evidence="4">Lipoprotein</fullName>
    </recommendedName>
</protein>
<evidence type="ECO:0000256" key="1">
    <source>
        <dbReference type="SAM" id="SignalP"/>
    </source>
</evidence>
<dbReference type="RefSeq" id="WP_090520273.1">
    <property type="nucleotide sequence ID" value="NZ_FNAH01000001.1"/>
</dbReference>
<keyword evidence="1" id="KW-0732">Signal</keyword>
<keyword evidence="3" id="KW-1185">Reference proteome</keyword>
<evidence type="ECO:0008006" key="4">
    <source>
        <dbReference type="Google" id="ProtNLM"/>
    </source>
</evidence>
<dbReference type="Proteomes" id="UP000199344">
    <property type="component" value="Unassembled WGS sequence"/>
</dbReference>
<dbReference type="OrthoDB" id="7777983at2"/>
<feature type="signal peptide" evidence="1">
    <location>
        <begin position="1"/>
        <end position="17"/>
    </location>
</feature>
<sequence>MYLRTALAIAAVGALSACINPEDFESAPVIADTPMGPVTCQLYTTGQTAWDRAIDMPVGMSIKTGDTYCRNEGVRILEGGEPVYAPTAGNPA</sequence>
<dbReference type="AlphaFoldDB" id="A0A1G6TRI1"/>
<name>A0A1G6TRI1_9RHOB</name>
<gene>
    <name evidence="2" type="ORF">SAMN05421538_101338</name>
</gene>
<evidence type="ECO:0000313" key="2">
    <source>
        <dbReference type="EMBL" id="SDD31086.1"/>
    </source>
</evidence>
<feature type="chain" id="PRO_5011471943" description="Lipoprotein" evidence="1">
    <location>
        <begin position="18"/>
        <end position="92"/>
    </location>
</feature>
<proteinExistence type="predicted"/>
<dbReference type="STRING" id="591205.SAMN05421538_101338"/>
<dbReference type="EMBL" id="FNAH01000001">
    <property type="protein sequence ID" value="SDD31086.1"/>
    <property type="molecule type" value="Genomic_DNA"/>
</dbReference>
<reference evidence="2 3" key="1">
    <citation type="submission" date="2016-10" db="EMBL/GenBank/DDBJ databases">
        <authorList>
            <person name="de Groot N.N."/>
        </authorList>
    </citation>
    <scope>NUCLEOTIDE SEQUENCE [LARGE SCALE GENOMIC DNA]</scope>
    <source>
        <strain evidence="2 3">DSM 22220</strain>
    </source>
</reference>
<accession>A0A1G6TRI1</accession>
<organism evidence="2 3">
    <name type="scientific">Paracoccus isoporae</name>
    <dbReference type="NCBI Taxonomy" id="591205"/>
    <lineage>
        <taxon>Bacteria</taxon>
        <taxon>Pseudomonadati</taxon>
        <taxon>Pseudomonadota</taxon>
        <taxon>Alphaproteobacteria</taxon>
        <taxon>Rhodobacterales</taxon>
        <taxon>Paracoccaceae</taxon>
        <taxon>Paracoccus</taxon>
    </lineage>
</organism>
<evidence type="ECO:0000313" key="3">
    <source>
        <dbReference type="Proteomes" id="UP000199344"/>
    </source>
</evidence>
<dbReference type="PROSITE" id="PS51257">
    <property type="entry name" value="PROKAR_LIPOPROTEIN"/>
    <property type="match status" value="1"/>
</dbReference>